<dbReference type="InterPro" id="IPR041047">
    <property type="entry name" value="LPD1"/>
</dbReference>
<feature type="compositionally biased region" description="Low complexity" evidence="2">
    <location>
        <begin position="1195"/>
        <end position="1213"/>
    </location>
</feature>
<evidence type="ECO:0000313" key="9">
    <source>
        <dbReference type="Proteomes" id="UP000823636"/>
    </source>
</evidence>
<dbReference type="InterPro" id="IPR041398">
    <property type="entry name" value="DdrB_dom"/>
</dbReference>
<feature type="region of interest" description="Disordered" evidence="2">
    <location>
        <begin position="240"/>
        <end position="305"/>
    </location>
</feature>
<evidence type="ECO:0000259" key="5">
    <source>
        <dbReference type="Pfam" id="PF18798"/>
    </source>
</evidence>
<feature type="compositionally biased region" description="Polar residues" evidence="2">
    <location>
        <begin position="874"/>
        <end position="887"/>
    </location>
</feature>
<dbReference type="InterPro" id="IPR041110">
    <property type="entry name" value="PBECR2"/>
</dbReference>
<dbReference type="EMBL" id="JADIMW010000068">
    <property type="protein sequence ID" value="MBO8438505.1"/>
    <property type="molecule type" value="Genomic_DNA"/>
</dbReference>
<protein>
    <recommendedName>
        <fullName evidence="10">Large polyvalent protein-associated domain-containing protein</fullName>
    </recommendedName>
</protein>
<dbReference type="Pfam" id="PF18798">
    <property type="entry name" value="LPD3"/>
    <property type="match status" value="1"/>
</dbReference>
<dbReference type="Pfam" id="PF18819">
    <property type="entry name" value="MuF_C"/>
    <property type="match status" value="1"/>
</dbReference>
<comment type="caution">
    <text evidence="8">The sequence shown here is derived from an EMBL/GenBank/DDBJ whole genome shotgun (WGS) entry which is preliminary data.</text>
</comment>
<feature type="compositionally biased region" description="Basic and acidic residues" evidence="2">
    <location>
        <begin position="851"/>
        <end position="860"/>
    </location>
</feature>
<evidence type="ECO:0000259" key="6">
    <source>
        <dbReference type="Pfam" id="PF18810"/>
    </source>
</evidence>
<sequence length="2855" mass="322059">MPKIAKNPQIYKKRIIKIAILSDIKAEREAIRAEQTAAQQEYDYWNNVKTLLNRQDVNTTEQTAEQGRGIRKNGIRLTNEGVADLLSQMEETAEVAPELSLTPENWAEIFGENNSITTPVGQVKMGDNQITKFFAKGREKSFGMVAPTLSNPDVIIEKDAQSPNAERNTKYLFLKTFIKSDGSRYVHFETVTVRKDGMEVSISSHEVDRKVARKEMQNGIILHLNNKLSLDSERYLIETQNDGRPDLVPTSDNNTRKSQENVSVPVIGSTDVPQTDSSYTKGSEKNPITRARREKNEQEEQQQYPVDEAGEPLWYEMTEEQFDAAIAELGDTADAFIADKIKEAKKATEKAEKAKPKSTEFAKRKAEQQAISAEKAAAQKAYDYWTAQQARRIGASQKKTPQVTQQVGENITGKYQTSNRTYGNTDTYILPNGERIYGRYVIVEADAITPSHDVNNGYQKSEGFPTDENGNTINDRDYQADKSAQTIVEQNAANYDARAIQTPVIVTNQGIVLSGNGRTMSGQIAASQGTDTEYLSYLKYHAGRYGFTAEQISGYQHPRLVLEVSENVPLNAETFAKFNAEDKKTISPTEKAVKAGKTVKDTTIEKIAALIDEKDTLSEIYSDKATIAQIMRILQADGVINSNEMAELMDGNNLSAQGKEFFETLLVGKILNEQSVRLISQMKNIRAAIIKSIMPLLNNSRLKKGQNGENYSLSDEINKAIEFIYAADRANMPITDYISQTNLFDANPADIYNTATQIIAVALTKGQNNFKSFVNKYNTAAEHAASGQIDIFAGRIKTKKEILNELIEEYGNTGQAAADTQSRLGNSKVKSGIQSVRGDDAGNRGAADTGGQERERGERKGGRRRPRERGVKNTAKNLQDTSDNNNFTEKETSYERKELVGDDNRGVGEGEQRDDVQTDAGAAAVDSRVSQGDSEMLRRKVDGNRGEVSISKPEVLGTPGLESKYSNTGRSSRIGHDVKIEKTDQQISELLTNKGIKHTSQKVRLSTPQEFHAAISEAKKSNPNGWMVDVHSVDEYADCTLLITDDGLSGVAITPTGDIVSLFSAVKGDYRMQKLIPMAVALGGNKLDCYVVDGDKNLANMYSMFGFKPANKIPFNPQYAPEEFAAWAEEHPNKVPLYVATMYYVGEPQETITNYNADAKADLDAVPTIEDYDAAMQERDALLASELSKVNAANTPEADTAQPAAAEQTTETPGGRIEDYGEQIAGARKDILRDIARTVENTTLQSLISLPFSKAFKRPDLKKALESGALREKDVYFAEAVMAATLSRKKPKAGTRKDRIAKLETGKTGVESWAEEAFSGIQILQELFNAEETERDAIIKRALSVRTYGEEQVKAYQQKLEQWNPGKTFNGTAYPINQIALFYEVLRQINLGDRYDISFPVVAAIPNTSNDYYYLITPNGEKLYYLQKAKTFDNVVSQITYLTKLYNDIEVSEHPRETFDYIGREPIFISDGWLVFESPDARKSPLKILKFDTKEEAEAYREKITKENNKADVSEPVEDKTHNGYYKRYEAVFTNPITGEHLELGIEYDSKESAEASFKDDYQKLNEAANEAIAQKNAETKDNKKGLLEIIKYYDYENKKFKYGIIISDSASKNNPFDTMPLYFAEGIETKEEALSLLEKNKDDWEKKAKEVKERRQRFVYFAGNINTRIGEDYRQGKNVSAEEFATKFGFRGVQFGNWTNQEDRQAALNNAYDSFMDLSRILNVSPRALSLNGELGIAFGSRGSGKANAHYETKEVVINLTKTRGVGALAHEWWHALDNYFARQFDVPAGFATANKKIKLRSAMRDAFNQIVDNIKKSDYHSRSRKRGTYWGAIEEETARVFEEWVAKQLSQHNAYNHFLTEGTGDAQERYARMQYEIYQLFDSEFNLHKGKEQKGLMTYEEFKKTPQALRGFVYPTKEELETFGKDLDNLFDVIQERVDEETGNIALYRDAFLEYSDKQLKEHIPEKDRQWLSGKEAEKVLRKILNKGTEETLPPKIENISEFIVEYRSPVRTILGEFVQIRRETYNKIIKNSRKNVSGTIRATLENPDFVIKDTDASRLYVKLYKKYDGTETYNVTVVNKDGELENYISSVHIKTNNNLLNKIRNGAELYLPSKRNSYEVSSPNSPAPNLTVKYSKESSNVQEPPVHRTGEEAGSRDIIDMTEEELAEIRAKEREKIDRIFGKEYLDNVAKAVEKRKAERKAVVSKAARELRSELAASPDIVLVSDLKDIPEEDLQGKTPQEAIRRMRAKGWYTPGNGKVYINLSMHSTAEDVKATILHEAVAHKGLRALLGEESFGALCDAVYRSMPKKRQKAYEDTYKKIYPNTAEAELRRIIADEYMARLAEGGVRQSIPQRIISAIREFLRSIGIDLDINDADIRHLLAQSYKNMQEADAVKVLDNSALLARLRKAAEETHIKSEAESLYRLGDNNKTFSERVNRAVENKGTVMPNLAEENLKVINIPKHKYKGSVVEAIKQAEEDARKKYQGKTLYYDNYGTAFDYTISGESIEKSVSKKATDKSTNIGIHIAVLNRLDEVIANSIEVEEHPDYKKGTDEERRPENGYNANTLIHRFYGAIKIDGIVYRVKTTMKESRSAVEGNKQYSYEVTNVERLNADALSRSNDLGGLTSSREDALPLAKVIEKETKSYEKWKKVLDASREIDIRFRMDNDLEEVNRRFNEELEQQISGTLPQGHIYKLGRPGKILRSTGIPDLPIEMSSKMLKEHSEAAKHPFNISDLRNLIYTIQKPIAIFKYGNPQKSQNLILGIEQNGKNYLVGVHFNQKRKELIVSDIRGIFPKNNAEWLNWINQDKLLYADKEKIQELINKQRKTLAEVEYLDLDSIANIAKGESRNK</sequence>
<organism evidence="8 9">
    <name type="scientific">Candidatus Caccoplasma merdipullorum</name>
    <dbReference type="NCBI Taxonomy" id="2840718"/>
    <lineage>
        <taxon>Bacteria</taxon>
        <taxon>Pseudomonadati</taxon>
        <taxon>Bacteroidota</taxon>
        <taxon>Bacteroidia</taxon>
        <taxon>Bacteroidales</taxon>
        <taxon>Bacteroidaceae</taxon>
        <taxon>Bacteroidaceae incertae sedis</taxon>
        <taxon>Candidatus Caccoplasma</taxon>
    </lineage>
</organism>
<dbReference type="Pfam" id="PF18810">
    <property type="entry name" value="PBECR2"/>
    <property type="match status" value="1"/>
</dbReference>
<evidence type="ECO:0000256" key="1">
    <source>
        <dbReference type="SAM" id="Coils"/>
    </source>
</evidence>
<feature type="region of interest" description="Disordered" evidence="2">
    <location>
        <begin position="1194"/>
        <end position="1217"/>
    </location>
</feature>
<evidence type="ECO:0008006" key="10">
    <source>
        <dbReference type="Google" id="ProtNLM"/>
    </source>
</evidence>
<feature type="domain" description="Large polyvalent protein-associated" evidence="5">
    <location>
        <begin position="2478"/>
        <end position="2601"/>
    </location>
</feature>
<evidence type="ECO:0000256" key="2">
    <source>
        <dbReference type="SAM" id="MobiDB-lite"/>
    </source>
</evidence>
<feature type="domain" description="DdrB-like" evidence="3">
    <location>
        <begin position="432"/>
        <end position="561"/>
    </location>
</feature>
<dbReference type="Pfam" id="PF18763">
    <property type="entry name" value="ddrB-ParB"/>
    <property type="match status" value="1"/>
</dbReference>
<feature type="domain" description="Phage-Barnase-EndoU-ColicinE5/D-RelE like nuclease 2" evidence="6">
    <location>
        <begin position="2017"/>
        <end position="2113"/>
    </location>
</feature>
<dbReference type="InterPro" id="IPR041131">
    <property type="entry name" value="MuF_C"/>
</dbReference>
<feature type="compositionally biased region" description="Basic and acidic residues" evidence="2">
    <location>
        <begin position="935"/>
        <end position="945"/>
    </location>
</feature>
<evidence type="ECO:0000259" key="4">
    <source>
        <dbReference type="Pfam" id="PF18796"/>
    </source>
</evidence>
<gene>
    <name evidence="8" type="ORF">IAC54_06370</name>
</gene>
<keyword evidence="1" id="KW-0175">Coiled coil</keyword>
<proteinExistence type="predicted"/>
<feature type="compositionally biased region" description="Polar residues" evidence="2">
    <location>
        <begin position="271"/>
        <end position="281"/>
    </location>
</feature>
<reference evidence="8" key="2">
    <citation type="journal article" date="2021" name="PeerJ">
        <title>Extensive microbial diversity within the chicken gut microbiome revealed by metagenomics and culture.</title>
        <authorList>
            <person name="Gilroy R."/>
            <person name="Ravi A."/>
            <person name="Getino M."/>
            <person name="Pursley I."/>
            <person name="Horton D.L."/>
            <person name="Alikhan N.F."/>
            <person name="Baker D."/>
            <person name="Gharbi K."/>
            <person name="Hall N."/>
            <person name="Watson M."/>
            <person name="Adriaenssens E.M."/>
            <person name="Foster-Nyarko E."/>
            <person name="Jarju S."/>
            <person name="Secka A."/>
            <person name="Antonio M."/>
            <person name="Oren A."/>
            <person name="Chaudhuri R.R."/>
            <person name="La Ragione R."/>
            <person name="Hildebrand F."/>
            <person name="Pallen M.J."/>
        </authorList>
    </citation>
    <scope>NUCLEOTIDE SEQUENCE</scope>
    <source>
        <strain evidence="8">G3-4614</strain>
    </source>
</reference>
<reference evidence="8" key="1">
    <citation type="submission" date="2020-10" db="EMBL/GenBank/DDBJ databases">
        <authorList>
            <person name="Gilroy R."/>
        </authorList>
    </citation>
    <scope>NUCLEOTIDE SEQUENCE</scope>
    <source>
        <strain evidence="8">G3-4614</strain>
    </source>
</reference>
<dbReference type="Pfam" id="PF18796">
    <property type="entry name" value="LPD1"/>
    <property type="match status" value="1"/>
</dbReference>
<name>A0A9D9E5X1_9BACT</name>
<feature type="coiled-coil region" evidence="1">
    <location>
        <begin position="1628"/>
        <end position="1655"/>
    </location>
</feature>
<feature type="domain" description="Phage MuF C-terminal" evidence="7">
    <location>
        <begin position="2727"/>
        <end position="2824"/>
    </location>
</feature>
<dbReference type="InterPro" id="IPR040824">
    <property type="entry name" value="LPD3"/>
</dbReference>
<accession>A0A9D9E5X1</accession>
<feature type="region of interest" description="Disordered" evidence="2">
    <location>
        <begin position="816"/>
        <end position="972"/>
    </location>
</feature>
<feature type="compositionally biased region" description="Polar residues" evidence="2">
    <location>
        <begin position="816"/>
        <end position="834"/>
    </location>
</feature>
<feature type="region of interest" description="Disordered" evidence="2">
    <location>
        <begin position="453"/>
        <end position="472"/>
    </location>
</feature>
<dbReference type="Proteomes" id="UP000823636">
    <property type="component" value="Unassembled WGS sequence"/>
</dbReference>
<evidence type="ECO:0000313" key="8">
    <source>
        <dbReference type="EMBL" id="MBO8438505.1"/>
    </source>
</evidence>
<feature type="compositionally biased region" description="Basic and acidic residues" evidence="2">
    <location>
        <begin position="888"/>
        <end position="916"/>
    </location>
</feature>
<evidence type="ECO:0000259" key="3">
    <source>
        <dbReference type="Pfam" id="PF18763"/>
    </source>
</evidence>
<feature type="domain" description="Large polyvalent protein-associated" evidence="4">
    <location>
        <begin position="1826"/>
        <end position="1938"/>
    </location>
</feature>
<evidence type="ECO:0000259" key="7">
    <source>
        <dbReference type="Pfam" id="PF18819"/>
    </source>
</evidence>